<dbReference type="GO" id="GO:0016567">
    <property type="term" value="P:protein ubiquitination"/>
    <property type="evidence" value="ECO:0007669"/>
    <property type="project" value="TreeGrafter"/>
</dbReference>
<evidence type="ECO:0000256" key="11">
    <source>
        <dbReference type="ARBA" id="ARBA00023136"/>
    </source>
</evidence>
<keyword evidence="11" id="KW-0472">Membrane</keyword>
<evidence type="ECO:0000256" key="12">
    <source>
        <dbReference type="PROSITE-ProRule" id="PRU00175"/>
    </source>
</evidence>
<evidence type="ECO:0000256" key="4">
    <source>
        <dbReference type="ARBA" id="ARBA00022679"/>
    </source>
</evidence>
<dbReference type="GO" id="GO:0006511">
    <property type="term" value="P:ubiquitin-dependent protein catabolic process"/>
    <property type="evidence" value="ECO:0007669"/>
    <property type="project" value="TreeGrafter"/>
</dbReference>
<sequence length="164" mass="19008">MVDELQIAMLRAELLDTLSNWGHYSTYDGSYDPRTYSGKLDTLELQRIRLDTMTSELALSRAHETKRDFETVMMEVELEVTKWLGMILAKTMDPVFVGSMEVVIEEDGVVCGVCQEEMEVGDEGRMLGCMHKFHCYCIVKWLRNNATCPLCRYKVQFKEFELKI</sequence>
<comment type="subcellular location">
    <subcellularLocation>
        <location evidence="2">Membrane</location>
        <topology evidence="2">Multi-pass membrane protein</topology>
    </subcellularLocation>
</comment>
<keyword evidence="5" id="KW-0812">Transmembrane</keyword>
<comment type="catalytic activity">
    <reaction evidence="1">
        <text>S-ubiquitinyl-[E2 ubiquitin-conjugating enzyme]-L-cysteine + [acceptor protein]-L-lysine = [E2 ubiquitin-conjugating enzyme]-L-cysteine + N(6)-ubiquitinyl-[acceptor protein]-L-lysine.</text>
        <dbReference type="EC" id="2.3.2.27"/>
    </reaction>
</comment>
<reference evidence="14" key="1">
    <citation type="submission" date="2018-02" db="EMBL/GenBank/DDBJ databases">
        <authorList>
            <person name="Cohen D.B."/>
            <person name="Kent A.D."/>
        </authorList>
    </citation>
    <scope>NUCLEOTIDE SEQUENCE</scope>
</reference>
<dbReference type="EC" id="2.3.2.27" evidence="3"/>
<dbReference type="PANTHER" id="PTHR45977:SF4">
    <property type="entry name" value="RING-TYPE DOMAIN-CONTAINING PROTEIN"/>
    <property type="match status" value="1"/>
</dbReference>
<evidence type="ECO:0000256" key="9">
    <source>
        <dbReference type="ARBA" id="ARBA00022833"/>
    </source>
</evidence>
<name>A0A2N9FIX5_FAGSY</name>
<dbReference type="InterPro" id="IPR001841">
    <property type="entry name" value="Znf_RING"/>
</dbReference>
<dbReference type="PANTHER" id="PTHR45977">
    <property type="entry name" value="TARGET OF ERK KINASE MPK-1"/>
    <property type="match status" value="1"/>
</dbReference>
<dbReference type="PROSITE" id="PS50089">
    <property type="entry name" value="ZF_RING_2"/>
    <property type="match status" value="1"/>
</dbReference>
<keyword evidence="9" id="KW-0862">Zinc</keyword>
<evidence type="ECO:0000256" key="6">
    <source>
        <dbReference type="ARBA" id="ARBA00022723"/>
    </source>
</evidence>
<dbReference type="CDD" id="cd16454">
    <property type="entry name" value="RING-H2_PA-TM-RING"/>
    <property type="match status" value="1"/>
</dbReference>
<keyword evidence="10" id="KW-1133">Transmembrane helix</keyword>
<evidence type="ECO:0000256" key="2">
    <source>
        <dbReference type="ARBA" id="ARBA00004141"/>
    </source>
</evidence>
<dbReference type="EMBL" id="OIVN01001176">
    <property type="protein sequence ID" value="SPC90767.1"/>
    <property type="molecule type" value="Genomic_DNA"/>
</dbReference>
<evidence type="ECO:0000256" key="7">
    <source>
        <dbReference type="ARBA" id="ARBA00022771"/>
    </source>
</evidence>
<dbReference type="GO" id="GO:0016020">
    <property type="term" value="C:membrane"/>
    <property type="evidence" value="ECO:0007669"/>
    <property type="project" value="UniProtKB-SubCell"/>
</dbReference>
<gene>
    <name evidence="14" type="ORF">FSB_LOCUS18649</name>
</gene>
<keyword evidence="8" id="KW-0833">Ubl conjugation pathway</keyword>
<dbReference type="SUPFAM" id="SSF57850">
    <property type="entry name" value="RING/U-box"/>
    <property type="match status" value="1"/>
</dbReference>
<protein>
    <recommendedName>
        <fullName evidence="3">RING-type E3 ubiquitin transferase</fullName>
        <ecNumber evidence="3">2.3.2.27</ecNumber>
    </recommendedName>
</protein>
<evidence type="ECO:0000256" key="5">
    <source>
        <dbReference type="ARBA" id="ARBA00022692"/>
    </source>
</evidence>
<evidence type="ECO:0000313" key="14">
    <source>
        <dbReference type="EMBL" id="SPC90767.1"/>
    </source>
</evidence>
<evidence type="ECO:0000256" key="1">
    <source>
        <dbReference type="ARBA" id="ARBA00000900"/>
    </source>
</evidence>
<dbReference type="GO" id="GO:0061630">
    <property type="term" value="F:ubiquitin protein ligase activity"/>
    <property type="evidence" value="ECO:0007669"/>
    <property type="project" value="UniProtKB-EC"/>
</dbReference>
<evidence type="ECO:0000256" key="8">
    <source>
        <dbReference type="ARBA" id="ARBA00022786"/>
    </source>
</evidence>
<keyword evidence="4" id="KW-0808">Transferase</keyword>
<dbReference type="AlphaFoldDB" id="A0A2N9FIX5"/>
<keyword evidence="7 12" id="KW-0863">Zinc-finger</keyword>
<dbReference type="InterPro" id="IPR013083">
    <property type="entry name" value="Znf_RING/FYVE/PHD"/>
</dbReference>
<dbReference type="GO" id="GO:0008270">
    <property type="term" value="F:zinc ion binding"/>
    <property type="evidence" value="ECO:0007669"/>
    <property type="project" value="UniProtKB-KW"/>
</dbReference>
<feature type="domain" description="RING-type" evidence="13">
    <location>
        <begin position="111"/>
        <end position="152"/>
    </location>
</feature>
<dbReference type="Pfam" id="PF13639">
    <property type="entry name" value="zf-RING_2"/>
    <property type="match status" value="1"/>
</dbReference>
<proteinExistence type="predicted"/>
<keyword evidence="6" id="KW-0479">Metal-binding</keyword>
<evidence type="ECO:0000256" key="3">
    <source>
        <dbReference type="ARBA" id="ARBA00012483"/>
    </source>
</evidence>
<organism evidence="14">
    <name type="scientific">Fagus sylvatica</name>
    <name type="common">Beechnut</name>
    <dbReference type="NCBI Taxonomy" id="28930"/>
    <lineage>
        <taxon>Eukaryota</taxon>
        <taxon>Viridiplantae</taxon>
        <taxon>Streptophyta</taxon>
        <taxon>Embryophyta</taxon>
        <taxon>Tracheophyta</taxon>
        <taxon>Spermatophyta</taxon>
        <taxon>Magnoliopsida</taxon>
        <taxon>eudicotyledons</taxon>
        <taxon>Gunneridae</taxon>
        <taxon>Pentapetalae</taxon>
        <taxon>rosids</taxon>
        <taxon>fabids</taxon>
        <taxon>Fagales</taxon>
        <taxon>Fagaceae</taxon>
        <taxon>Fagus</taxon>
    </lineage>
</organism>
<dbReference type="SMART" id="SM00184">
    <property type="entry name" value="RING"/>
    <property type="match status" value="1"/>
</dbReference>
<evidence type="ECO:0000259" key="13">
    <source>
        <dbReference type="PROSITE" id="PS50089"/>
    </source>
</evidence>
<accession>A0A2N9FIX5</accession>
<dbReference type="Gene3D" id="3.30.40.10">
    <property type="entry name" value="Zinc/RING finger domain, C3HC4 (zinc finger)"/>
    <property type="match status" value="1"/>
</dbReference>
<evidence type="ECO:0000256" key="10">
    <source>
        <dbReference type="ARBA" id="ARBA00022989"/>
    </source>
</evidence>